<gene>
    <name evidence="1" type="ORF">F933_00357</name>
</gene>
<keyword evidence="2" id="KW-1185">Reference proteome</keyword>
<organism evidence="1 2">
    <name type="scientific">Acinetobacter beijerinckii CIP 110307</name>
    <dbReference type="NCBI Taxonomy" id="1217648"/>
    <lineage>
        <taxon>Bacteria</taxon>
        <taxon>Pseudomonadati</taxon>
        <taxon>Pseudomonadota</taxon>
        <taxon>Gammaproteobacteria</taxon>
        <taxon>Moraxellales</taxon>
        <taxon>Moraxellaceae</taxon>
        <taxon>Acinetobacter</taxon>
    </lineage>
</organism>
<dbReference type="Proteomes" id="UP000017670">
    <property type="component" value="Unassembled WGS sequence"/>
</dbReference>
<proteinExistence type="predicted"/>
<dbReference type="eggNOG" id="ENOG5031QGW">
    <property type="taxonomic scope" value="Bacteria"/>
</dbReference>
<evidence type="ECO:0000313" key="1">
    <source>
        <dbReference type="EMBL" id="ENW08333.1"/>
    </source>
</evidence>
<dbReference type="EMBL" id="APQL01000002">
    <property type="protein sequence ID" value="ENW08333.1"/>
    <property type="molecule type" value="Genomic_DNA"/>
</dbReference>
<evidence type="ECO:0000313" key="2">
    <source>
        <dbReference type="Proteomes" id="UP000017670"/>
    </source>
</evidence>
<comment type="caution">
    <text evidence="1">The sequence shown here is derived from an EMBL/GenBank/DDBJ whole genome shotgun (WGS) entry which is preliminary data.</text>
</comment>
<dbReference type="GeneID" id="29855419"/>
<dbReference type="PROSITE" id="PS51257">
    <property type="entry name" value="PROKAR_LIPOPROTEIN"/>
    <property type="match status" value="1"/>
</dbReference>
<name>N9ED08_9GAMM</name>
<protein>
    <recommendedName>
        <fullName evidence="3">Lipoprotein</fullName>
    </recommendedName>
</protein>
<reference evidence="1 2" key="1">
    <citation type="submission" date="2013-02" db="EMBL/GenBank/DDBJ databases">
        <title>The Genome Sequence of Acinetobacter beijerinckii CIP 110307.</title>
        <authorList>
            <consortium name="The Broad Institute Genome Sequencing Platform"/>
            <consortium name="The Broad Institute Genome Sequencing Center for Infectious Disease"/>
            <person name="Cerqueira G."/>
            <person name="Feldgarden M."/>
            <person name="Courvalin P."/>
            <person name="Perichon B."/>
            <person name="Grillot-Courvalin C."/>
            <person name="Clermont D."/>
            <person name="Rocha E."/>
            <person name="Yoon E.-J."/>
            <person name="Nemec A."/>
            <person name="Walker B."/>
            <person name="Young S.K."/>
            <person name="Zeng Q."/>
            <person name="Gargeya S."/>
            <person name="Fitzgerald M."/>
            <person name="Haas B."/>
            <person name="Abouelleil A."/>
            <person name="Alvarado L."/>
            <person name="Arachchi H.M."/>
            <person name="Berlin A.M."/>
            <person name="Chapman S.B."/>
            <person name="Dewar J."/>
            <person name="Goldberg J."/>
            <person name="Griggs A."/>
            <person name="Gujja S."/>
            <person name="Hansen M."/>
            <person name="Howarth C."/>
            <person name="Imamovic A."/>
            <person name="Larimer J."/>
            <person name="McCowan C."/>
            <person name="Murphy C."/>
            <person name="Neiman D."/>
            <person name="Pearson M."/>
            <person name="Priest M."/>
            <person name="Roberts A."/>
            <person name="Saif S."/>
            <person name="Shea T."/>
            <person name="Sisk P."/>
            <person name="Sykes S."/>
            <person name="Wortman J."/>
            <person name="Nusbaum C."/>
            <person name="Birren B."/>
        </authorList>
    </citation>
    <scope>NUCLEOTIDE SEQUENCE [LARGE SCALE GENOMIC DNA]</scope>
    <source>
        <strain evidence="1 2">CIP 110307</strain>
    </source>
</reference>
<sequence length="178" mass="20321">MRFLFFLILSISIVGCSSSHLKPTKMYSGEIKPKSELAMVYIDWLGAGQYFKAGSSTIYEVNDQKMSENKSLFGSTQLVSVNPEELNIKVHSLIVGHFLDTYRGFEAWNVYTPIPPFKADAGKIYILCPLERISKGPEDIKFNVQIYPFTQDEIIQNKGMTDFIVRPCETIKKLNQRH</sequence>
<dbReference type="PATRIC" id="fig|1217648.3.peg.346"/>
<evidence type="ECO:0008006" key="3">
    <source>
        <dbReference type="Google" id="ProtNLM"/>
    </source>
</evidence>
<dbReference type="HOGENOM" id="CLU_1507486_0_0_6"/>
<accession>N9ED08</accession>
<dbReference type="AlphaFoldDB" id="N9ED08"/>
<dbReference type="RefSeq" id="WP_005057985.1">
    <property type="nucleotide sequence ID" value="NZ_KB849764.1"/>
</dbReference>